<dbReference type="Gene3D" id="3.30.70.1290">
    <property type="entry name" value="Transposase IS200-like"/>
    <property type="match status" value="1"/>
</dbReference>
<dbReference type="SMART" id="SM01321">
    <property type="entry name" value="Y1_Tnp"/>
    <property type="match status" value="1"/>
</dbReference>
<dbReference type="SUPFAM" id="SSF143422">
    <property type="entry name" value="Transposase IS200-like"/>
    <property type="match status" value="1"/>
</dbReference>
<comment type="caution">
    <text evidence="2">The sequence shown here is derived from an EMBL/GenBank/DDBJ whole genome shotgun (WGS) entry which is preliminary data.</text>
</comment>
<dbReference type="AlphaFoldDB" id="A0A7V1I466"/>
<dbReference type="Proteomes" id="UP000886268">
    <property type="component" value="Unassembled WGS sequence"/>
</dbReference>
<accession>A0A7V1I466</accession>
<dbReference type="EMBL" id="DRKW01000090">
    <property type="protein sequence ID" value="HEB73910.1"/>
    <property type="molecule type" value="Genomic_DNA"/>
</dbReference>
<dbReference type="PANTHER" id="PTHR34322:SF2">
    <property type="entry name" value="TRANSPOSASE IS200-LIKE DOMAIN-CONTAINING PROTEIN"/>
    <property type="match status" value="1"/>
</dbReference>
<dbReference type="GO" id="GO:0003677">
    <property type="term" value="F:DNA binding"/>
    <property type="evidence" value="ECO:0007669"/>
    <property type="project" value="InterPro"/>
</dbReference>
<sequence>MPRIARGLRENCIYHVLNRGNGKQKVFHKEQDYKAFVDLMKEAETHYSVKIFAYCLMPNHFHIILMPLKGEELSKWMQWLMTSHVRRYHKHYETSGHIWQGRFKSFIVQEDNYLLTVIRYVEGNPVRAGLVGSARDWLWSSHRETIGERSKLLISEIPIELPRDWTKYVDEALNDEELKKLRQSVNRRSPYGTLKWQTEIAKELGLESTLNPRGRPRK</sequence>
<proteinExistence type="predicted"/>
<dbReference type="GO" id="GO:0006313">
    <property type="term" value="P:DNA transposition"/>
    <property type="evidence" value="ECO:0007669"/>
    <property type="project" value="InterPro"/>
</dbReference>
<dbReference type="Pfam" id="PF01797">
    <property type="entry name" value="Y1_Tnp"/>
    <property type="match status" value="1"/>
</dbReference>
<evidence type="ECO:0000313" key="2">
    <source>
        <dbReference type="EMBL" id="HEB73910.1"/>
    </source>
</evidence>
<feature type="domain" description="Transposase IS200-like" evidence="1">
    <location>
        <begin position="9"/>
        <end position="124"/>
    </location>
</feature>
<dbReference type="InterPro" id="IPR036515">
    <property type="entry name" value="Transposase_17_sf"/>
</dbReference>
<organism evidence="2">
    <name type="scientific">Desulfofervidus auxilii</name>
    <dbReference type="NCBI Taxonomy" id="1621989"/>
    <lineage>
        <taxon>Bacteria</taxon>
        <taxon>Pseudomonadati</taxon>
        <taxon>Thermodesulfobacteriota</taxon>
        <taxon>Candidatus Desulfofervidia</taxon>
        <taxon>Candidatus Desulfofervidales</taxon>
        <taxon>Candidatus Desulfofervidaceae</taxon>
        <taxon>Candidatus Desulfofervidus</taxon>
    </lineage>
</organism>
<name>A0A7V1I466_DESA2</name>
<dbReference type="NCBIfam" id="NF047646">
    <property type="entry name" value="REP_Tyr_transpos"/>
    <property type="match status" value="1"/>
</dbReference>
<reference evidence="2" key="1">
    <citation type="journal article" date="2020" name="mSystems">
        <title>Genome- and Community-Level Interaction Insights into Carbon Utilization and Element Cycling Functions of Hydrothermarchaeota in Hydrothermal Sediment.</title>
        <authorList>
            <person name="Zhou Z."/>
            <person name="Liu Y."/>
            <person name="Xu W."/>
            <person name="Pan J."/>
            <person name="Luo Z.H."/>
            <person name="Li M."/>
        </authorList>
    </citation>
    <scope>NUCLEOTIDE SEQUENCE [LARGE SCALE GENOMIC DNA]</scope>
    <source>
        <strain evidence="2">HyVt-45</strain>
    </source>
</reference>
<protein>
    <submittedName>
        <fullName evidence="2">Transposase</fullName>
    </submittedName>
</protein>
<evidence type="ECO:0000259" key="1">
    <source>
        <dbReference type="SMART" id="SM01321"/>
    </source>
</evidence>
<gene>
    <name evidence="2" type="ORF">ENJ03_01655</name>
</gene>
<dbReference type="GO" id="GO:0004803">
    <property type="term" value="F:transposase activity"/>
    <property type="evidence" value="ECO:0007669"/>
    <property type="project" value="InterPro"/>
</dbReference>
<dbReference type="InterPro" id="IPR002686">
    <property type="entry name" value="Transposase_17"/>
</dbReference>
<dbReference type="PANTHER" id="PTHR34322">
    <property type="entry name" value="TRANSPOSASE, Y1_TNP DOMAIN-CONTAINING"/>
    <property type="match status" value="1"/>
</dbReference>